<evidence type="ECO:0000313" key="17">
    <source>
        <dbReference type="EMBL" id="RFO96658.1"/>
    </source>
</evidence>
<dbReference type="Gene3D" id="3.50.50.60">
    <property type="entry name" value="FAD/NAD(P)-binding domain"/>
    <property type="match status" value="2"/>
</dbReference>
<dbReference type="NCBIfam" id="TIGR01424">
    <property type="entry name" value="gluta_reduc_2"/>
    <property type="match status" value="1"/>
</dbReference>
<dbReference type="Pfam" id="PF07992">
    <property type="entry name" value="Pyr_redox_2"/>
    <property type="match status" value="1"/>
</dbReference>
<proteinExistence type="inferred from homology"/>
<dbReference type="InterPro" id="IPR023753">
    <property type="entry name" value="FAD/NAD-binding_dom"/>
</dbReference>
<evidence type="ECO:0000256" key="1">
    <source>
        <dbReference type="ARBA" id="ARBA00007532"/>
    </source>
</evidence>
<evidence type="ECO:0000256" key="7">
    <source>
        <dbReference type="ARBA" id="ARBA00023157"/>
    </source>
</evidence>
<dbReference type="RefSeq" id="WP_117177318.1">
    <property type="nucleotide sequence ID" value="NZ_QFZK01000006.1"/>
</dbReference>
<dbReference type="GO" id="GO:0050661">
    <property type="term" value="F:NADP binding"/>
    <property type="evidence" value="ECO:0007669"/>
    <property type="project" value="InterPro"/>
</dbReference>
<evidence type="ECO:0000256" key="13">
    <source>
        <dbReference type="RuleBase" id="RU003691"/>
    </source>
</evidence>
<evidence type="ECO:0000313" key="18">
    <source>
        <dbReference type="Proteomes" id="UP000260665"/>
    </source>
</evidence>
<dbReference type="InterPro" id="IPR012999">
    <property type="entry name" value="Pyr_OxRdtase_I_AS"/>
</dbReference>
<dbReference type="SUPFAM" id="SSF51905">
    <property type="entry name" value="FAD/NAD(P)-binding domain"/>
    <property type="match status" value="1"/>
</dbReference>
<evidence type="ECO:0000259" key="16">
    <source>
        <dbReference type="Pfam" id="PF07992"/>
    </source>
</evidence>
<gene>
    <name evidence="17" type="primary">gor</name>
    <name evidence="17" type="ORF">DIC66_11580</name>
</gene>
<dbReference type="PANTHER" id="PTHR42737">
    <property type="entry name" value="GLUTATHIONE REDUCTASE"/>
    <property type="match status" value="1"/>
</dbReference>
<evidence type="ECO:0000256" key="2">
    <source>
        <dbReference type="ARBA" id="ARBA00011738"/>
    </source>
</evidence>
<dbReference type="InterPro" id="IPR036188">
    <property type="entry name" value="FAD/NAD-bd_sf"/>
</dbReference>
<keyword evidence="11" id="KW-0520">NAD</keyword>
<name>A0A3E1RBC7_9BURK</name>
<keyword evidence="8 13" id="KW-0676">Redox-active center</keyword>
<dbReference type="GO" id="GO:0045454">
    <property type="term" value="P:cell redox homeostasis"/>
    <property type="evidence" value="ECO:0007669"/>
    <property type="project" value="InterPro"/>
</dbReference>
<feature type="binding site" evidence="11">
    <location>
        <position position="52"/>
    </location>
    <ligand>
        <name>FAD</name>
        <dbReference type="ChEBI" id="CHEBI:57692"/>
    </ligand>
</feature>
<sequence>MNAYDYQLFVIGGGSGGVRAARIASSLGARVAIAESYRYGGTCVIRGCVPKKLLVYAAHYAEDFADAHGFGWSVPPAAFSWPRLIAAKDKEISRLSGLYENNLLGSNVSTLYGNARLVDPHTVEINGQRMTAEHILIATGGTPFIPEVPGIEHAITSNEVFDLPDLPRRVLIVGGGYIAVEFAGILNGLGAQVTLCYRGEQVLRGFDDDVRAHLQAEMVKKGITLRLHQDVARIEKLPDGSLSVGFADAAARCLVVDAVLYATGRVPNTQGLGLEAVGVALDGSGGVKVDAFGKTNVDSIHAVGDVTNRIALTPVAIREGAALAHTLFGPTPLAADLTTVPSAVFSQPPVGTVGLTEAQALAQCGAIDVYTSTFKNMRHTLSGRDERTLMKLIVDSASQRVLGAHMVGSDAPEIIQGLAIAIRMGATKADFDATVALHPTAAEEFVTMRDKVTKTATPSA</sequence>
<keyword evidence="4 11" id="KW-0274">FAD</keyword>
<dbReference type="EMBL" id="QFZK01000006">
    <property type="protein sequence ID" value="RFO96658.1"/>
    <property type="molecule type" value="Genomic_DNA"/>
</dbReference>
<evidence type="ECO:0000256" key="10">
    <source>
        <dbReference type="PIRSR" id="PIRSR000350-2"/>
    </source>
</evidence>
<dbReference type="InterPro" id="IPR001100">
    <property type="entry name" value="Pyr_nuc-diS_OxRdtase"/>
</dbReference>
<keyword evidence="3 13" id="KW-0285">Flavoprotein</keyword>
<dbReference type="InterPro" id="IPR016156">
    <property type="entry name" value="FAD/NAD-linked_Rdtase_dimer_sf"/>
</dbReference>
<dbReference type="SUPFAM" id="SSF55424">
    <property type="entry name" value="FAD/NAD-linked reductases, dimerisation (C-terminal) domain"/>
    <property type="match status" value="1"/>
</dbReference>
<dbReference type="GO" id="GO:0006749">
    <property type="term" value="P:glutathione metabolic process"/>
    <property type="evidence" value="ECO:0007669"/>
    <property type="project" value="InterPro"/>
</dbReference>
<dbReference type="InterPro" id="IPR004099">
    <property type="entry name" value="Pyr_nucl-diS_OxRdtase_dimer"/>
</dbReference>
<dbReference type="OrthoDB" id="178496at2"/>
<dbReference type="Gene3D" id="3.30.390.30">
    <property type="match status" value="1"/>
</dbReference>
<feature type="domain" description="Pyridine nucleotide-disulphide oxidoreductase dimerisation" evidence="15">
    <location>
        <begin position="340"/>
        <end position="448"/>
    </location>
</feature>
<dbReference type="AlphaFoldDB" id="A0A3E1RBC7"/>
<dbReference type="InterPro" id="IPR006324">
    <property type="entry name" value="GSHR"/>
</dbReference>
<comment type="similarity">
    <text evidence="1 13">Belongs to the class-I pyridine nucleotide-disulfide oxidoreductase family.</text>
</comment>
<organism evidence="17 18">
    <name type="scientific">Rhodoferax lacus</name>
    <dbReference type="NCBI Taxonomy" id="2184758"/>
    <lineage>
        <taxon>Bacteria</taxon>
        <taxon>Pseudomonadati</taxon>
        <taxon>Pseudomonadota</taxon>
        <taxon>Betaproteobacteria</taxon>
        <taxon>Burkholderiales</taxon>
        <taxon>Comamonadaceae</taxon>
        <taxon>Rhodoferax</taxon>
    </lineage>
</organism>
<comment type="subunit">
    <text evidence="2">Homodimer.</text>
</comment>
<feature type="domain" description="FAD/NAD(P)-binding" evidence="16">
    <location>
        <begin position="6"/>
        <end position="320"/>
    </location>
</feature>
<keyword evidence="18" id="KW-1185">Reference proteome</keyword>
<evidence type="ECO:0000256" key="9">
    <source>
        <dbReference type="ARBA" id="ARBA00049142"/>
    </source>
</evidence>
<dbReference type="GO" id="GO:0034599">
    <property type="term" value="P:cellular response to oxidative stress"/>
    <property type="evidence" value="ECO:0007669"/>
    <property type="project" value="TreeGrafter"/>
</dbReference>
<dbReference type="InterPro" id="IPR046952">
    <property type="entry name" value="GSHR/TRXR-like"/>
</dbReference>
<evidence type="ECO:0000256" key="12">
    <source>
        <dbReference type="PIRSR" id="PIRSR000350-4"/>
    </source>
</evidence>
<reference evidence="17 18" key="1">
    <citation type="submission" date="2018-05" db="EMBL/GenBank/DDBJ databases">
        <title>Rhodoferax soyangensis sp.nov., isolated from an oligotrophic freshwater lake.</title>
        <authorList>
            <person name="Park M."/>
        </authorList>
    </citation>
    <scope>NUCLEOTIDE SEQUENCE [LARGE SCALE GENOMIC DNA]</scope>
    <source>
        <strain evidence="17 18">IMCC26218</strain>
    </source>
</reference>
<dbReference type="Pfam" id="PF02852">
    <property type="entry name" value="Pyr_redox_dim"/>
    <property type="match status" value="1"/>
</dbReference>
<evidence type="ECO:0000256" key="6">
    <source>
        <dbReference type="ARBA" id="ARBA00023002"/>
    </source>
</evidence>
<evidence type="ECO:0000256" key="11">
    <source>
        <dbReference type="PIRSR" id="PIRSR000350-3"/>
    </source>
</evidence>
<evidence type="ECO:0000256" key="4">
    <source>
        <dbReference type="ARBA" id="ARBA00022827"/>
    </source>
</evidence>
<dbReference type="PANTHER" id="PTHR42737:SF2">
    <property type="entry name" value="GLUTATHIONE REDUCTASE"/>
    <property type="match status" value="1"/>
</dbReference>
<keyword evidence="11" id="KW-0547">Nucleotide-binding</keyword>
<dbReference type="PRINTS" id="PR00368">
    <property type="entry name" value="FADPNR"/>
</dbReference>
<feature type="binding site" evidence="11">
    <location>
        <position position="264"/>
    </location>
    <ligand>
        <name>NAD(+)</name>
        <dbReference type="ChEBI" id="CHEBI:57540"/>
    </ligand>
</feature>
<feature type="binding site" evidence="11">
    <location>
        <begin position="174"/>
        <end position="181"/>
    </location>
    <ligand>
        <name>NAD(+)</name>
        <dbReference type="ChEBI" id="CHEBI:57540"/>
    </ligand>
</feature>
<dbReference type="EC" id="1.8.1.7" evidence="14"/>
<feature type="disulfide bond" description="Redox-active" evidence="12">
    <location>
        <begin position="43"/>
        <end position="48"/>
    </location>
</feature>
<evidence type="ECO:0000256" key="5">
    <source>
        <dbReference type="ARBA" id="ARBA00022857"/>
    </source>
</evidence>
<keyword evidence="7" id="KW-1015">Disulfide bond</keyword>
<comment type="catalytic activity">
    <reaction evidence="9 14">
        <text>2 glutathione + NADP(+) = glutathione disulfide + NADPH + H(+)</text>
        <dbReference type="Rhea" id="RHEA:11740"/>
        <dbReference type="ChEBI" id="CHEBI:15378"/>
        <dbReference type="ChEBI" id="CHEBI:57783"/>
        <dbReference type="ChEBI" id="CHEBI:57925"/>
        <dbReference type="ChEBI" id="CHEBI:58297"/>
        <dbReference type="ChEBI" id="CHEBI:58349"/>
        <dbReference type="EC" id="1.8.1.7"/>
    </reaction>
</comment>
<dbReference type="GO" id="GO:0050660">
    <property type="term" value="F:flavin adenine dinucleotide binding"/>
    <property type="evidence" value="ECO:0007669"/>
    <property type="project" value="InterPro"/>
</dbReference>
<feature type="binding site" evidence="11">
    <location>
        <position position="305"/>
    </location>
    <ligand>
        <name>NAD(+)</name>
        <dbReference type="ChEBI" id="CHEBI:57540"/>
    </ligand>
</feature>
<comment type="caution">
    <text evidence="17">The sequence shown here is derived from an EMBL/GenBank/DDBJ whole genome shotgun (WGS) entry which is preliminary data.</text>
</comment>
<keyword evidence="6 13" id="KW-0560">Oxidoreductase</keyword>
<dbReference type="GO" id="GO:0004362">
    <property type="term" value="F:glutathione-disulfide reductase (NADPH) activity"/>
    <property type="evidence" value="ECO:0007669"/>
    <property type="project" value="UniProtKB-EC"/>
</dbReference>
<evidence type="ECO:0000256" key="3">
    <source>
        <dbReference type="ARBA" id="ARBA00022630"/>
    </source>
</evidence>
<comment type="cofactor">
    <cofactor evidence="11">
        <name>FAD</name>
        <dbReference type="ChEBI" id="CHEBI:57692"/>
    </cofactor>
    <text evidence="11">Binds 1 FAD per subunit.</text>
</comment>
<dbReference type="PRINTS" id="PR00411">
    <property type="entry name" value="PNDRDTASEI"/>
</dbReference>
<dbReference type="NCBIfam" id="NF004776">
    <property type="entry name" value="PRK06116.1"/>
    <property type="match status" value="1"/>
</dbReference>
<dbReference type="Proteomes" id="UP000260665">
    <property type="component" value="Unassembled WGS sequence"/>
</dbReference>
<protein>
    <recommendedName>
        <fullName evidence="14">Glutathione reductase</fullName>
        <shortName evidence="14">GRase</shortName>
        <ecNumber evidence="14">1.8.1.7</ecNumber>
    </recommendedName>
</protein>
<evidence type="ECO:0000256" key="14">
    <source>
        <dbReference type="RuleBase" id="RU365040"/>
    </source>
</evidence>
<evidence type="ECO:0000256" key="8">
    <source>
        <dbReference type="ARBA" id="ARBA00023284"/>
    </source>
</evidence>
<dbReference type="PIRSF" id="PIRSF000350">
    <property type="entry name" value="Mercury_reductase_MerA"/>
    <property type="match status" value="1"/>
</dbReference>
<feature type="active site" description="Proton acceptor" evidence="10">
    <location>
        <position position="438"/>
    </location>
</feature>
<keyword evidence="5 14" id="KW-0521">NADP</keyword>
<dbReference type="PROSITE" id="PS00076">
    <property type="entry name" value="PYRIDINE_REDOX_1"/>
    <property type="match status" value="1"/>
</dbReference>
<accession>A0A3E1RBC7</accession>
<dbReference type="FunFam" id="3.50.50.60:FF:000051">
    <property type="entry name" value="Glutathione reductase"/>
    <property type="match status" value="1"/>
</dbReference>
<dbReference type="GO" id="GO:0005829">
    <property type="term" value="C:cytosol"/>
    <property type="evidence" value="ECO:0007669"/>
    <property type="project" value="TreeGrafter"/>
</dbReference>
<comment type="function">
    <text evidence="14">Catalyzes the reduction of glutathione disulfide (GSSG) to reduced glutathione (GSH).</text>
</comment>
<evidence type="ECO:0000259" key="15">
    <source>
        <dbReference type="Pfam" id="PF02852"/>
    </source>
</evidence>